<dbReference type="AlphaFoldDB" id="A0A2T4UM98"/>
<reference evidence="1 2" key="1">
    <citation type="submission" date="2018-03" db="EMBL/GenBank/DDBJ databases">
        <title>Aquarubrobacter algicola gen. nov., sp. nov., a novel actinobacterium isolated from shallow eutrophic lake during the end of cyanobacterial harmful algal blooms.</title>
        <authorList>
            <person name="Chun S.J."/>
        </authorList>
    </citation>
    <scope>NUCLEOTIDE SEQUENCE [LARGE SCALE GENOMIC DNA]</scope>
    <source>
        <strain evidence="1 2">Seoho-28</strain>
    </source>
</reference>
<proteinExistence type="predicted"/>
<evidence type="ECO:0000313" key="1">
    <source>
        <dbReference type="EMBL" id="PTL60344.1"/>
    </source>
</evidence>
<dbReference type="Proteomes" id="UP000240739">
    <property type="component" value="Unassembled WGS sequence"/>
</dbReference>
<comment type="caution">
    <text evidence="1">The sequence shown here is derived from an EMBL/GenBank/DDBJ whole genome shotgun (WGS) entry which is preliminary data.</text>
</comment>
<name>A0A2T4UM98_9ACTN</name>
<gene>
    <name evidence="1" type="ORF">C7Y72_12200</name>
</gene>
<accession>A0A2T4UM98</accession>
<dbReference type="RefSeq" id="WP_107568989.1">
    <property type="nucleotide sequence ID" value="NZ_PYYB01000001.1"/>
</dbReference>
<keyword evidence="2" id="KW-1185">Reference proteome</keyword>
<organism evidence="1 2">
    <name type="scientific">Paraconexibacter algicola</name>
    <dbReference type="NCBI Taxonomy" id="2133960"/>
    <lineage>
        <taxon>Bacteria</taxon>
        <taxon>Bacillati</taxon>
        <taxon>Actinomycetota</taxon>
        <taxon>Thermoleophilia</taxon>
        <taxon>Solirubrobacterales</taxon>
        <taxon>Paraconexibacteraceae</taxon>
        <taxon>Paraconexibacter</taxon>
    </lineage>
</organism>
<sequence length="115" mass="12205">MSIQLVVIDRAQLLSHALGRVLRDCPDITLAGSWRSVAEARAGLTYRPDAVVLIGADLLDQELPAALEGRTVIAWVSEHGPAPAARTVSAVAHKRDGPGAVPCAVARAVGRRRPW</sequence>
<protein>
    <submittedName>
        <fullName evidence="1">Uncharacterized protein</fullName>
    </submittedName>
</protein>
<evidence type="ECO:0000313" key="2">
    <source>
        <dbReference type="Proteomes" id="UP000240739"/>
    </source>
</evidence>
<dbReference type="EMBL" id="PYYB01000001">
    <property type="protein sequence ID" value="PTL60344.1"/>
    <property type="molecule type" value="Genomic_DNA"/>
</dbReference>